<dbReference type="EMBL" id="CM035424">
    <property type="protein sequence ID" value="KAH7351549.1"/>
    <property type="molecule type" value="Genomic_DNA"/>
</dbReference>
<evidence type="ECO:0000313" key="8">
    <source>
        <dbReference type="EMBL" id="KAH7351549.1"/>
    </source>
</evidence>
<comment type="similarity">
    <text evidence="2">Belongs to the cysteine dioxygenase family.</text>
</comment>
<evidence type="ECO:0000256" key="4">
    <source>
        <dbReference type="ARBA" id="ARBA00022723"/>
    </source>
</evidence>
<evidence type="ECO:0000256" key="7">
    <source>
        <dbReference type="ARBA" id="ARBA00024284"/>
    </source>
</evidence>
<dbReference type="InterPro" id="IPR012864">
    <property type="entry name" value="PCO/ADO"/>
</dbReference>
<dbReference type="InterPro" id="IPR011051">
    <property type="entry name" value="RmlC_Cupin_sf"/>
</dbReference>
<keyword evidence="4" id="KW-0479">Metal-binding</keyword>
<accession>A0A8T2SI88</accession>
<dbReference type="GO" id="GO:0017172">
    <property type="term" value="F:cysteine dioxygenase activity"/>
    <property type="evidence" value="ECO:0007669"/>
    <property type="project" value="UniProtKB-EC"/>
</dbReference>
<dbReference type="EC" id="1.13.11.20" evidence="3"/>
<comment type="cofactor">
    <cofactor evidence="1">
        <name>Fe(2+)</name>
        <dbReference type="ChEBI" id="CHEBI:29033"/>
    </cofactor>
</comment>
<dbReference type="GO" id="GO:0070483">
    <property type="term" value="P:detection of hypoxia"/>
    <property type="evidence" value="ECO:0007669"/>
    <property type="project" value="UniProtKB-ARBA"/>
</dbReference>
<gene>
    <name evidence="8" type="ORF">KP509_19G002500</name>
</gene>
<evidence type="ECO:0000256" key="5">
    <source>
        <dbReference type="ARBA" id="ARBA00023002"/>
    </source>
</evidence>
<proteinExistence type="inferred from homology"/>
<sequence>MVYLLQKLYDSCKEAFTSRNLNSSSPELLEHVRSLMDEMTLADLGLDEEFFIKSEYITKFPQAVFYLPICMCQSFSICIFYLPQSSVIQLHDHPDMTVLCKLLFGSIHVKAYDWVDPQGRPQRVGDSNAKLARLFMQDVFTAPCEPSVLYPRSGGNIHALTSITECAVLDVLVPPYSEELGRPCTYYLDFPCELDSIDGTVLHGHTEQTLAWLTEDKSHHDNVKVLPYEPPPIVF</sequence>
<comment type="catalytic activity">
    <reaction evidence="7">
        <text>L-cysteine + O2 = 3-sulfino-L-alanine + H(+)</text>
        <dbReference type="Rhea" id="RHEA:20441"/>
        <dbReference type="ChEBI" id="CHEBI:15378"/>
        <dbReference type="ChEBI" id="CHEBI:15379"/>
        <dbReference type="ChEBI" id="CHEBI:35235"/>
        <dbReference type="ChEBI" id="CHEBI:61085"/>
        <dbReference type="EC" id="1.13.11.20"/>
    </reaction>
    <physiologicalReaction direction="left-to-right" evidence="7">
        <dbReference type="Rhea" id="RHEA:20442"/>
    </physiologicalReaction>
</comment>
<organism evidence="8 9">
    <name type="scientific">Ceratopteris richardii</name>
    <name type="common">Triangle waterfern</name>
    <dbReference type="NCBI Taxonomy" id="49495"/>
    <lineage>
        <taxon>Eukaryota</taxon>
        <taxon>Viridiplantae</taxon>
        <taxon>Streptophyta</taxon>
        <taxon>Embryophyta</taxon>
        <taxon>Tracheophyta</taxon>
        <taxon>Polypodiopsida</taxon>
        <taxon>Polypodiidae</taxon>
        <taxon>Polypodiales</taxon>
        <taxon>Pteridineae</taxon>
        <taxon>Pteridaceae</taxon>
        <taxon>Parkerioideae</taxon>
        <taxon>Ceratopteris</taxon>
    </lineage>
</organism>
<evidence type="ECO:0000256" key="2">
    <source>
        <dbReference type="ARBA" id="ARBA00006622"/>
    </source>
</evidence>
<dbReference type="Proteomes" id="UP000825935">
    <property type="component" value="Chromosome 19"/>
</dbReference>
<dbReference type="SUPFAM" id="SSF51182">
    <property type="entry name" value="RmlC-like cupins"/>
    <property type="match status" value="1"/>
</dbReference>
<protein>
    <recommendedName>
        <fullName evidence="3">cysteine dioxygenase</fullName>
        <ecNumber evidence="3">1.13.11.20</ecNumber>
    </recommendedName>
</protein>
<evidence type="ECO:0000256" key="3">
    <source>
        <dbReference type="ARBA" id="ARBA00013133"/>
    </source>
</evidence>
<keyword evidence="6" id="KW-0408">Iron</keyword>
<evidence type="ECO:0000256" key="1">
    <source>
        <dbReference type="ARBA" id="ARBA00001954"/>
    </source>
</evidence>
<dbReference type="CDD" id="cd20289">
    <property type="entry name" value="cupin_ADO"/>
    <property type="match status" value="1"/>
</dbReference>
<comment type="caution">
    <text evidence="8">The sequence shown here is derived from an EMBL/GenBank/DDBJ whole genome shotgun (WGS) entry which is preliminary data.</text>
</comment>
<dbReference type="AlphaFoldDB" id="A0A8T2SI88"/>
<dbReference type="GO" id="GO:0046872">
    <property type="term" value="F:metal ion binding"/>
    <property type="evidence" value="ECO:0007669"/>
    <property type="project" value="UniProtKB-KW"/>
</dbReference>
<dbReference type="PANTHER" id="PTHR22966:SF61">
    <property type="entry name" value="2-AMINOETHANETHIOL DIOXYGENASE"/>
    <property type="match status" value="1"/>
</dbReference>
<evidence type="ECO:0000313" key="9">
    <source>
        <dbReference type="Proteomes" id="UP000825935"/>
    </source>
</evidence>
<name>A0A8T2SI88_CERRI</name>
<reference evidence="8" key="1">
    <citation type="submission" date="2021-08" db="EMBL/GenBank/DDBJ databases">
        <title>WGS assembly of Ceratopteris richardii.</title>
        <authorList>
            <person name="Marchant D.B."/>
            <person name="Chen G."/>
            <person name="Jenkins J."/>
            <person name="Shu S."/>
            <person name="Leebens-Mack J."/>
            <person name="Grimwood J."/>
            <person name="Schmutz J."/>
            <person name="Soltis P."/>
            <person name="Soltis D."/>
            <person name="Chen Z.-H."/>
        </authorList>
    </citation>
    <scope>NUCLEOTIDE SEQUENCE</scope>
    <source>
        <strain evidence="8">Whitten #5841</strain>
        <tissue evidence="8">Leaf</tissue>
    </source>
</reference>
<evidence type="ECO:0000256" key="6">
    <source>
        <dbReference type="ARBA" id="ARBA00023004"/>
    </source>
</evidence>
<dbReference type="OrthoDB" id="271433at2759"/>
<keyword evidence="5" id="KW-0560">Oxidoreductase</keyword>
<dbReference type="Gene3D" id="2.60.120.10">
    <property type="entry name" value="Jelly Rolls"/>
    <property type="match status" value="1"/>
</dbReference>
<dbReference type="Pfam" id="PF07847">
    <property type="entry name" value="PCO_ADO"/>
    <property type="match status" value="1"/>
</dbReference>
<keyword evidence="9" id="KW-1185">Reference proteome</keyword>
<dbReference type="InterPro" id="IPR014710">
    <property type="entry name" value="RmlC-like_jellyroll"/>
</dbReference>
<dbReference type="PANTHER" id="PTHR22966">
    <property type="entry name" value="2-AMINOETHANETHIOL DIOXYGENASE"/>
    <property type="match status" value="1"/>
</dbReference>
<dbReference type="OMA" id="YIRIHEC"/>